<feature type="compositionally biased region" description="Basic and acidic residues" evidence="1">
    <location>
        <begin position="254"/>
        <end position="276"/>
    </location>
</feature>
<dbReference type="AlphaFoldDB" id="A0A1Q9CT97"/>
<dbReference type="Proteomes" id="UP000186817">
    <property type="component" value="Unassembled WGS sequence"/>
</dbReference>
<keyword evidence="4" id="KW-1185">Reference proteome</keyword>
<feature type="region of interest" description="Disordered" evidence="1">
    <location>
        <begin position="158"/>
        <end position="410"/>
    </location>
</feature>
<evidence type="ECO:0000256" key="1">
    <source>
        <dbReference type="SAM" id="MobiDB-lite"/>
    </source>
</evidence>
<dbReference type="OrthoDB" id="10282392at2759"/>
<dbReference type="InterPro" id="IPR020864">
    <property type="entry name" value="MACPF"/>
</dbReference>
<evidence type="ECO:0000313" key="3">
    <source>
        <dbReference type="EMBL" id="OLP86154.1"/>
    </source>
</evidence>
<feature type="domain" description="MACPF" evidence="2">
    <location>
        <begin position="477"/>
        <end position="785"/>
    </location>
</feature>
<evidence type="ECO:0000313" key="4">
    <source>
        <dbReference type="Proteomes" id="UP000186817"/>
    </source>
</evidence>
<accession>A0A1Q9CT97</accession>
<dbReference type="PROSITE" id="PS51412">
    <property type="entry name" value="MACPF_2"/>
    <property type="match status" value="1"/>
</dbReference>
<name>A0A1Q9CT97_SYMMI</name>
<reference evidence="3 4" key="1">
    <citation type="submission" date="2016-02" db="EMBL/GenBank/DDBJ databases">
        <title>Genome analysis of coral dinoflagellate symbionts highlights evolutionary adaptations to a symbiotic lifestyle.</title>
        <authorList>
            <person name="Aranda M."/>
            <person name="Li Y."/>
            <person name="Liew Y.J."/>
            <person name="Baumgarten S."/>
            <person name="Simakov O."/>
            <person name="Wilson M."/>
            <person name="Piel J."/>
            <person name="Ashoor H."/>
            <person name="Bougouffa S."/>
            <person name="Bajic V.B."/>
            <person name="Ryu T."/>
            <person name="Ravasi T."/>
            <person name="Bayer T."/>
            <person name="Micklem G."/>
            <person name="Kim H."/>
            <person name="Bhak J."/>
            <person name="Lajeunesse T.C."/>
            <person name="Voolstra C.R."/>
        </authorList>
    </citation>
    <scope>NUCLEOTIDE SEQUENCE [LARGE SCALE GENOMIC DNA]</scope>
    <source>
        <strain evidence="3 4">CCMP2467</strain>
    </source>
</reference>
<feature type="compositionally biased region" description="Basic and acidic residues" evidence="1">
    <location>
        <begin position="215"/>
        <end position="247"/>
    </location>
</feature>
<feature type="compositionally biased region" description="Basic and acidic residues" evidence="1">
    <location>
        <begin position="320"/>
        <end position="352"/>
    </location>
</feature>
<comment type="caution">
    <text evidence="3">The sequence shown here is derived from an EMBL/GenBank/DDBJ whole genome shotgun (WGS) entry which is preliminary data.</text>
</comment>
<sequence length="952" mass="105626">MPGPVSDVLYRLFGWPSCFEYLQASINVQCVAFLAGSVRGILRCTNEDVACSYEVRRGLPVFQSFAQKSQCFRKFYDFDMLLLRDLPVAGLVPADPQMSRTETEEMSTVPRGSRLQSYRAREAKMMLGGTKCQDGHCAGVAFIVDTVVYLRRAKSPKWDFKKGDDPSKKTSQESARSPSPKAEKPQATVESSSKAAKPRADEASTPPQSPRPIALRREAAGRDGANVEHALRDKSAKWSFKKGDDPSKMGSAKESTRAKSPKWDFKKGDDPSKKTSQESARSPSPKAEKPQATVESSSKAAKPRADEASTPPQSPRPIALRREAAGRDGANVEHALRDKSAKWSFKKGDDPSKMGSAKESTRAKSPKWDFKKGDDPSKKTSQESARSPSPYAEKPQATVESSQSLCGGRRQVVTERMSSVEGASSMLVVAVLKESVRKLQVGSKQQQVQKPFCGSRGARRYSMRALERFSAVLLVGMLSAVLANPPPLPGAELVGQAVDILTTTRFGYSRSAGSMLQLNYNMTTQAFDKEYAYPWGTHQPSPISECELSVATLSVKTMEDYQKQTTEEIKVGAHFKSFTGSYSHSTQDVREQLSKDSLWVSVSRTLCVKYQLTLEPGFAQWDPMFLQELKALPLKFNRTSPAAYFSFFDRWNTHIITGCSVGGAESEVIYTKSSYTKDHTEHDLNVQARASFIASIDKTASSKTTVDKEFSEQSTFVGIESHGGAPTDDKQWPAFAQSVMAFTNPVCLNPTLADFAELMMSPWTADGDLHARAPEMQEAMLQYFHRPGCMNPLFPNYTARALQEDGSCGPKVRSLRLHAYIDKLDYVSIRGNLLTWTHEWGVDVGCQDGHNYPTTLTFTMEDGKVHKVEWYPQQNRKLYSPHPLDYCGAPKFTKIEGRDTVKLNELPTVDNAWTTSMMFFDDPKGAAWYEGEVTWTADDECQFGDRGYAIVV</sequence>
<dbReference type="EMBL" id="LSRX01000932">
    <property type="protein sequence ID" value="OLP86154.1"/>
    <property type="molecule type" value="Genomic_DNA"/>
</dbReference>
<protein>
    <recommendedName>
        <fullName evidence="2">MACPF domain-containing protein</fullName>
    </recommendedName>
</protein>
<dbReference type="Pfam" id="PF01823">
    <property type="entry name" value="MACPF"/>
    <property type="match status" value="1"/>
</dbReference>
<feature type="compositionally biased region" description="Basic and acidic residues" evidence="1">
    <location>
        <begin position="158"/>
        <end position="171"/>
    </location>
</feature>
<proteinExistence type="predicted"/>
<feature type="compositionally biased region" description="Basic and acidic residues" evidence="1">
    <location>
        <begin position="359"/>
        <end position="381"/>
    </location>
</feature>
<evidence type="ECO:0000259" key="2">
    <source>
        <dbReference type="PROSITE" id="PS51412"/>
    </source>
</evidence>
<gene>
    <name evidence="3" type="ORF">AK812_SmicGene32768</name>
</gene>
<organism evidence="3 4">
    <name type="scientific">Symbiodinium microadriaticum</name>
    <name type="common">Dinoflagellate</name>
    <name type="synonym">Zooxanthella microadriatica</name>
    <dbReference type="NCBI Taxonomy" id="2951"/>
    <lineage>
        <taxon>Eukaryota</taxon>
        <taxon>Sar</taxon>
        <taxon>Alveolata</taxon>
        <taxon>Dinophyceae</taxon>
        <taxon>Suessiales</taxon>
        <taxon>Symbiodiniaceae</taxon>
        <taxon>Symbiodinium</taxon>
    </lineage>
</organism>